<organism evidence="4 5">
    <name type="scientific">Ruminiclostridium herbifermentans</name>
    <dbReference type="NCBI Taxonomy" id="2488810"/>
    <lineage>
        <taxon>Bacteria</taxon>
        <taxon>Bacillati</taxon>
        <taxon>Bacillota</taxon>
        <taxon>Clostridia</taxon>
        <taxon>Eubacteriales</taxon>
        <taxon>Oscillospiraceae</taxon>
        <taxon>Ruminiclostridium</taxon>
    </lineage>
</organism>
<keyword evidence="5" id="KW-1185">Reference proteome</keyword>
<dbReference type="InterPro" id="IPR011765">
    <property type="entry name" value="Pept_M16_N"/>
</dbReference>
<feature type="domain" description="Peptidase M16 C-terminal" evidence="3">
    <location>
        <begin position="212"/>
        <end position="390"/>
    </location>
</feature>
<comment type="similarity">
    <text evidence="1">Belongs to the peptidase M16 family.</text>
</comment>
<dbReference type="EMBL" id="CP061336">
    <property type="protein sequence ID" value="QNU66187.1"/>
    <property type="molecule type" value="Genomic_DNA"/>
</dbReference>
<accession>A0A4U7JJE8</accession>
<evidence type="ECO:0000259" key="2">
    <source>
        <dbReference type="Pfam" id="PF00675"/>
    </source>
</evidence>
<dbReference type="InterPro" id="IPR011249">
    <property type="entry name" value="Metalloenz_LuxS/M16"/>
</dbReference>
<dbReference type="Pfam" id="PF00675">
    <property type="entry name" value="Peptidase_M16"/>
    <property type="match status" value="1"/>
</dbReference>
<protein>
    <submittedName>
        <fullName evidence="4">Insulinase family protein</fullName>
    </submittedName>
</protein>
<dbReference type="GO" id="GO:0046872">
    <property type="term" value="F:metal ion binding"/>
    <property type="evidence" value="ECO:0007669"/>
    <property type="project" value="InterPro"/>
</dbReference>
<dbReference type="PANTHER" id="PTHR11851">
    <property type="entry name" value="METALLOPROTEASE"/>
    <property type="match status" value="1"/>
</dbReference>
<sequence>MQKINSDAQGNVLLSPDTIKVKKLWISVVFGLVLIGYYLLGNIHTSMDTYIPKLNKYNFENGLSVVEVDGGKSNIITFVGAIKCGSLYQNNDNRGLFHYLEHMLILEPGIQKQLQENGAVANAYTSQDYMIFKISVQKRFWKQGLGILKKMMINPKLDNDVFEKERKVILYEAQHRTAEITDTIFSDILSKSWGEDSYKLDIIGDSDIINNVEIKDLYTICEHYFVPSRALVVASGDIAGFDIRREIENEFGEWAGENKIIEPEGVTKKLTDEGQVLLPVDSEGIYTTLLMVWNGPGLSDDEKDACIADVFCAAASDSNSAFYNEIMKNGYVKRFYVYYKSEKHDGPIVIYATVKKEDILKAKEHIKSVVQNKTNYYFITKELLQRTKNKIVYDWINAFECPSEVAKLIAIVWASKDLEHVEKYLKIVKKVSRNDIENFGEKYLISSGYIWGSYANPQYLHTLKEEK</sequence>
<dbReference type="RefSeq" id="WP_137696931.1">
    <property type="nucleotide sequence ID" value="NZ_CP061336.1"/>
</dbReference>
<proteinExistence type="inferred from homology"/>
<dbReference type="Proteomes" id="UP000306409">
    <property type="component" value="Chromosome"/>
</dbReference>
<dbReference type="Gene3D" id="3.30.830.10">
    <property type="entry name" value="Metalloenzyme, LuxS/M16 peptidase-like"/>
    <property type="match status" value="2"/>
</dbReference>
<evidence type="ECO:0000259" key="3">
    <source>
        <dbReference type="Pfam" id="PF05193"/>
    </source>
</evidence>
<dbReference type="KEGG" id="rher:EHE19_015065"/>
<dbReference type="Pfam" id="PF05193">
    <property type="entry name" value="Peptidase_M16_C"/>
    <property type="match status" value="1"/>
</dbReference>
<dbReference type="InterPro" id="IPR050361">
    <property type="entry name" value="MPP/UQCRC_Complex"/>
</dbReference>
<reference evidence="4 5" key="1">
    <citation type="submission" date="2020-09" db="EMBL/GenBank/DDBJ databases">
        <title>Characterization and genome sequencing of Ruminiclostridium sp. nov. MA18.</title>
        <authorList>
            <person name="Rettenmaier R."/>
            <person name="Kowollik M.-L."/>
            <person name="Liebl W."/>
            <person name="Zverlov V."/>
        </authorList>
    </citation>
    <scope>NUCLEOTIDE SEQUENCE [LARGE SCALE GENOMIC DNA]</scope>
    <source>
        <strain evidence="4 5">MA18</strain>
    </source>
</reference>
<evidence type="ECO:0000256" key="1">
    <source>
        <dbReference type="ARBA" id="ARBA00007261"/>
    </source>
</evidence>
<feature type="domain" description="Peptidase M16 N-terminal" evidence="2">
    <location>
        <begin position="82"/>
        <end position="204"/>
    </location>
</feature>
<dbReference type="InterPro" id="IPR007863">
    <property type="entry name" value="Peptidase_M16_C"/>
</dbReference>
<gene>
    <name evidence="4" type="ORF">EHE19_015065</name>
</gene>
<evidence type="ECO:0000313" key="5">
    <source>
        <dbReference type="Proteomes" id="UP000306409"/>
    </source>
</evidence>
<dbReference type="PANTHER" id="PTHR11851:SF49">
    <property type="entry name" value="MITOCHONDRIAL-PROCESSING PEPTIDASE SUBUNIT ALPHA"/>
    <property type="match status" value="1"/>
</dbReference>
<name>A0A4U7JJE8_9FIRM</name>
<dbReference type="SUPFAM" id="SSF63411">
    <property type="entry name" value="LuxS/MPP-like metallohydrolase"/>
    <property type="match status" value="2"/>
</dbReference>
<evidence type="ECO:0000313" key="4">
    <source>
        <dbReference type="EMBL" id="QNU66187.1"/>
    </source>
</evidence>
<dbReference type="AlphaFoldDB" id="A0A4U7JJE8"/>
<dbReference type="OrthoDB" id="9762027at2"/>